<dbReference type="InterPro" id="IPR036927">
    <property type="entry name" value="Cyt_c_oxase-like_su1_sf"/>
</dbReference>
<feature type="region of interest" description="Disordered" evidence="1">
    <location>
        <begin position="191"/>
        <end position="220"/>
    </location>
</feature>
<comment type="caution">
    <text evidence="3">The sequence shown here is derived from an EMBL/GenBank/DDBJ whole genome shotgun (WGS) entry which is preliminary data.</text>
</comment>
<gene>
    <name evidence="3" type="ORF">DLAC_04272</name>
</gene>
<keyword evidence="2" id="KW-0812">Transmembrane</keyword>
<feature type="transmembrane region" description="Helical" evidence="2">
    <location>
        <begin position="65"/>
        <end position="88"/>
    </location>
</feature>
<organism evidence="3 4">
    <name type="scientific">Tieghemostelium lacteum</name>
    <name type="common">Slime mold</name>
    <name type="synonym">Dictyostelium lacteum</name>
    <dbReference type="NCBI Taxonomy" id="361077"/>
    <lineage>
        <taxon>Eukaryota</taxon>
        <taxon>Amoebozoa</taxon>
        <taxon>Evosea</taxon>
        <taxon>Eumycetozoa</taxon>
        <taxon>Dictyostelia</taxon>
        <taxon>Dictyosteliales</taxon>
        <taxon>Raperosteliaceae</taxon>
        <taxon>Tieghemostelium</taxon>
    </lineage>
</organism>
<feature type="transmembrane region" description="Helical" evidence="2">
    <location>
        <begin position="100"/>
        <end position="120"/>
    </location>
</feature>
<feature type="transmembrane region" description="Helical" evidence="2">
    <location>
        <begin position="32"/>
        <end position="53"/>
    </location>
</feature>
<proteinExistence type="predicted"/>
<name>A0A151ZSN9_TIELA</name>
<dbReference type="AlphaFoldDB" id="A0A151ZSN9"/>
<evidence type="ECO:0000256" key="2">
    <source>
        <dbReference type="SAM" id="Phobius"/>
    </source>
</evidence>
<evidence type="ECO:0000256" key="1">
    <source>
        <dbReference type="SAM" id="MobiDB-lite"/>
    </source>
</evidence>
<keyword evidence="2" id="KW-1133">Transmembrane helix</keyword>
<keyword evidence="2" id="KW-0472">Membrane</keyword>
<evidence type="ECO:0000313" key="3">
    <source>
        <dbReference type="EMBL" id="KYQ96950.1"/>
    </source>
</evidence>
<sequence length="220" mass="24961">MTTSEGKSGSMLASSNANVFTKNKKARKIPWLPVWTLIINVAIFIIGIVFLIISYESDECQFPTAILVIYLAVFLVNIFFGFCYHFRYTRGIPKSERKRNVILLLFLVFLAFSIALFVISELVPKSYSCSNSNFKKVIRAVGILDLIFLGGFLFFVIVTWLSYRGSIQNDQSNPSQSKDGEAVFNHYDKRSNYSTHDKSENYPNPPPLPERNHGALPPFP</sequence>
<dbReference type="Proteomes" id="UP000076078">
    <property type="component" value="Unassembled WGS sequence"/>
</dbReference>
<dbReference type="InParanoid" id="A0A151ZSN9"/>
<evidence type="ECO:0000313" key="4">
    <source>
        <dbReference type="Proteomes" id="UP000076078"/>
    </source>
</evidence>
<dbReference type="FunCoup" id="A0A151ZSN9">
    <property type="interactions" value="425"/>
</dbReference>
<feature type="compositionally biased region" description="Basic and acidic residues" evidence="1">
    <location>
        <begin position="191"/>
        <end position="200"/>
    </location>
</feature>
<keyword evidence="4" id="KW-1185">Reference proteome</keyword>
<dbReference type="OMA" id="THDKSEN"/>
<protein>
    <submittedName>
        <fullName evidence="3">Uncharacterized protein</fullName>
    </submittedName>
</protein>
<reference evidence="3 4" key="1">
    <citation type="submission" date="2015-12" db="EMBL/GenBank/DDBJ databases">
        <title>Dictyostelia acquired genes for synthesis and detection of signals that induce cell-type specialization by lateral gene transfer from prokaryotes.</title>
        <authorList>
            <person name="Gloeckner G."/>
            <person name="Schaap P."/>
        </authorList>
    </citation>
    <scope>NUCLEOTIDE SEQUENCE [LARGE SCALE GENOMIC DNA]</scope>
    <source>
        <strain evidence="3 4">TK</strain>
    </source>
</reference>
<accession>A0A151ZSN9</accession>
<dbReference type="EMBL" id="LODT01000021">
    <property type="protein sequence ID" value="KYQ96950.1"/>
    <property type="molecule type" value="Genomic_DNA"/>
</dbReference>
<dbReference type="Gene3D" id="1.20.210.10">
    <property type="entry name" value="Cytochrome c oxidase-like, subunit I domain"/>
    <property type="match status" value="1"/>
</dbReference>
<feature type="transmembrane region" description="Helical" evidence="2">
    <location>
        <begin position="140"/>
        <end position="163"/>
    </location>
</feature>